<dbReference type="GO" id="GO:0005886">
    <property type="term" value="C:plasma membrane"/>
    <property type="evidence" value="ECO:0007669"/>
    <property type="project" value="UniProtKB-SubCell"/>
</dbReference>
<dbReference type="EMBL" id="ASHM01000946">
    <property type="protein sequence ID" value="PNY05728.1"/>
    <property type="molecule type" value="Genomic_DNA"/>
</dbReference>
<dbReference type="Pfam" id="PF12799">
    <property type="entry name" value="LRR_4"/>
    <property type="match status" value="1"/>
</dbReference>
<evidence type="ECO:0000259" key="14">
    <source>
        <dbReference type="Pfam" id="PF23598"/>
    </source>
</evidence>
<keyword evidence="3" id="KW-1003">Cell membrane</keyword>
<evidence type="ECO:0000256" key="12">
    <source>
        <dbReference type="SAM" id="Phobius"/>
    </source>
</evidence>
<evidence type="ECO:0000256" key="1">
    <source>
        <dbReference type="ARBA" id="ARBA00004251"/>
    </source>
</evidence>
<dbReference type="InterPro" id="IPR003591">
    <property type="entry name" value="Leu-rich_rpt_typical-subtyp"/>
</dbReference>
<dbReference type="AlphaFoldDB" id="A0A2K3NRR1"/>
<dbReference type="GO" id="GO:0016301">
    <property type="term" value="F:kinase activity"/>
    <property type="evidence" value="ECO:0007669"/>
    <property type="project" value="UniProtKB-KW"/>
</dbReference>
<dbReference type="InterPro" id="IPR046956">
    <property type="entry name" value="RLP23-like"/>
</dbReference>
<dbReference type="InterPro" id="IPR025875">
    <property type="entry name" value="Leu-rich_rpt_4"/>
</dbReference>
<accession>A0A2K3NRR1</accession>
<dbReference type="SMART" id="SM00365">
    <property type="entry name" value="LRR_SD22"/>
    <property type="match status" value="6"/>
</dbReference>
<dbReference type="SUPFAM" id="SSF52058">
    <property type="entry name" value="L domain-like"/>
    <property type="match status" value="2"/>
</dbReference>
<feature type="domain" description="Leucine-rich repeat-containing N-terminal plant-type" evidence="13">
    <location>
        <begin position="35"/>
        <end position="74"/>
    </location>
</feature>
<evidence type="ECO:0000313" key="16">
    <source>
        <dbReference type="Proteomes" id="UP000236291"/>
    </source>
</evidence>
<dbReference type="Pfam" id="PF00560">
    <property type="entry name" value="LRR_1"/>
    <property type="match status" value="5"/>
</dbReference>
<keyword evidence="8 12" id="KW-1133">Transmembrane helix</keyword>
<comment type="subcellular location">
    <subcellularLocation>
        <location evidence="1">Cell membrane</location>
        <topology evidence="1">Single-pass type I membrane protein</topology>
    </subcellularLocation>
</comment>
<keyword evidence="15" id="KW-0418">Kinase</keyword>
<evidence type="ECO:0000256" key="7">
    <source>
        <dbReference type="ARBA" id="ARBA00022737"/>
    </source>
</evidence>
<evidence type="ECO:0000256" key="2">
    <source>
        <dbReference type="ARBA" id="ARBA00009592"/>
    </source>
</evidence>
<proteinExistence type="inferred from homology"/>
<dbReference type="SMART" id="SM00369">
    <property type="entry name" value="LRR_TYP"/>
    <property type="match status" value="12"/>
</dbReference>
<evidence type="ECO:0000256" key="10">
    <source>
        <dbReference type="ARBA" id="ARBA00023170"/>
    </source>
</evidence>
<reference evidence="15 16" key="1">
    <citation type="journal article" date="2014" name="Am. J. Bot.">
        <title>Genome assembly and annotation for red clover (Trifolium pratense; Fabaceae).</title>
        <authorList>
            <person name="Istvanek J."/>
            <person name="Jaros M."/>
            <person name="Krenek A."/>
            <person name="Repkova J."/>
        </authorList>
    </citation>
    <scope>NUCLEOTIDE SEQUENCE [LARGE SCALE GENOMIC DNA]</scope>
    <source>
        <strain evidence="16">cv. Tatra</strain>
        <tissue evidence="15">Young leaves</tissue>
    </source>
</reference>
<evidence type="ECO:0000256" key="4">
    <source>
        <dbReference type="ARBA" id="ARBA00022614"/>
    </source>
</evidence>
<dbReference type="FunFam" id="3.80.10.10:FF:000095">
    <property type="entry name" value="LRR receptor-like serine/threonine-protein kinase GSO1"/>
    <property type="match status" value="2"/>
</dbReference>
<dbReference type="Pfam" id="PF23598">
    <property type="entry name" value="LRR_14"/>
    <property type="match status" value="1"/>
</dbReference>
<dbReference type="SUPFAM" id="SSF52047">
    <property type="entry name" value="RNI-like"/>
    <property type="match status" value="1"/>
</dbReference>
<feature type="transmembrane region" description="Helical" evidence="12">
    <location>
        <begin position="1001"/>
        <end position="1024"/>
    </location>
</feature>
<evidence type="ECO:0000259" key="13">
    <source>
        <dbReference type="Pfam" id="PF08263"/>
    </source>
</evidence>
<dbReference type="Proteomes" id="UP000236291">
    <property type="component" value="Unassembled WGS sequence"/>
</dbReference>
<evidence type="ECO:0000313" key="15">
    <source>
        <dbReference type="EMBL" id="PNY05728.1"/>
    </source>
</evidence>
<evidence type="ECO:0000256" key="9">
    <source>
        <dbReference type="ARBA" id="ARBA00023136"/>
    </source>
</evidence>
<comment type="caution">
    <text evidence="15">The sequence shown here is derived from an EMBL/GenBank/DDBJ whole genome shotgun (WGS) entry which is preliminary data.</text>
</comment>
<keyword evidence="10 15" id="KW-0675">Receptor</keyword>
<keyword evidence="11" id="KW-0325">Glycoprotein</keyword>
<protein>
    <submittedName>
        <fullName evidence="15">Receptor-like protein kinase</fullName>
    </submittedName>
</protein>
<dbReference type="InterPro" id="IPR032675">
    <property type="entry name" value="LRR_dom_sf"/>
</dbReference>
<keyword evidence="4" id="KW-0433">Leucine-rich repeat</keyword>
<reference evidence="15 16" key="2">
    <citation type="journal article" date="2017" name="Front. Plant Sci.">
        <title>Gene Classification and Mining of Molecular Markers Useful in Red Clover (Trifolium pratense) Breeding.</title>
        <authorList>
            <person name="Istvanek J."/>
            <person name="Dluhosova J."/>
            <person name="Dluhos P."/>
            <person name="Patkova L."/>
            <person name="Nedelnik J."/>
            <person name="Repkova J."/>
        </authorList>
    </citation>
    <scope>NUCLEOTIDE SEQUENCE [LARGE SCALE GENOMIC DNA]</scope>
    <source>
        <strain evidence="16">cv. Tatra</strain>
        <tissue evidence="15">Young leaves</tissue>
    </source>
</reference>
<dbReference type="PRINTS" id="PR00019">
    <property type="entry name" value="LEURICHRPT"/>
</dbReference>
<evidence type="ECO:0000256" key="11">
    <source>
        <dbReference type="ARBA" id="ARBA00023180"/>
    </source>
</evidence>
<keyword evidence="5 12" id="KW-0812">Transmembrane</keyword>
<dbReference type="PANTHER" id="PTHR48061:SF49">
    <property type="entry name" value="DISEASE RESISTANCE FAMILY PROTEIN_LRR PROTEIN"/>
    <property type="match status" value="1"/>
</dbReference>
<organism evidence="15 16">
    <name type="scientific">Trifolium pratense</name>
    <name type="common">Red clover</name>
    <dbReference type="NCBI Taxonomy" id="57577"/>
    <lineage>
        <taxon>Eukaryota</taxon>
        <taxon>Viridiplantae</taxon>
        <taxon>Streptophyta</taxon>
        <taxon>Embryophyta</taxon>
        <taxon>Tracheophyta</taxon>
        <taxon>Spermatophyta</taxon>
        <taxon>Magnoliopsida</taxon>
        <taxon>eudicotyledons</taxon>
        <taxon>Gunneridae</taxon>
        <taxon>Pentapetalae</taxon>
        <taxon>rosids</taxon>
        <taxon>fabids</taxon>
        <taxon>Fabales</taxon>
        <taxon>Fabaceae</taxon>
        <taxon>Papilionoideae</taxon>
        <taxon>50 kb inversion clade</taxon>
        <taxon>NPAAA clade</taxon>
        <taxon>Hologalegina</taxon>
        <taxon>IRL clade</taxon>
        <taxon>Trifolieae</taxon>
        <taxon>Trifolium</taxon>
    </lineage>
</organism>
<dbReference type="STRING" id="57577.A0A2K3NRR1"/>
<evidence type="ECO:0000256" key="3">
    <source>
        <dbReference type="ARBA" id="ARBA00022475"/>
    </source>
</evidence>
<feature type="non-terminal residue" evidence="15">
    <location>
        <position position="1028"/>
    </location>
</feature>
<name>A0A2K3NRR1_TRIPR</name>
<keyword evidence="9 12" id="KW-0472">Membrane</keyword>
<evidence type="ECO:0000256" key="6">
    <source>
        <dbReference type="ARBA" id="ARBA00022729"/>
    </source>
</evidence>
<gene>
    <name evidence="15" type="ORF">L195_g002183</name>
</gene>
<dbReference type="InterPro" id="IPR001611">
    <property type="entry name" value="Leu-rich_rpt"/>
</dbReference>
<dbReference type="InterPro" id="IPR055414">
    <property type="entry name" value="LRR_R13L4/SHOC2-like"/>
</dbReference>
<keyword evidence="6" id="KW-0732">Signal</keyword>
<comment type="similarity">
    <text evidence="2">Belongs to the RLP family.</text>
</comment>
<dbReference type="InterPro" id="IPR013210">
    <property type="entry name" value="LRR_N_plant-typ"/>
</dbReference>
<keyword evidence="7" id="KW-0677">Repeat</keyword>
<evidence type="ECO:0000256" key="5">
    <source>
        <dbReference type="ARBA" id="ARBA00022692"/>
    </source>
</evidence>
<keyword evidence="15" id="KW-0808">Transferase</keyword>
<dbReference type="FunFam" id="3.80.10.10:FF:000111">
    <property type="entry name" value="LRR receptor-like serine/threonine-protein kinase ERECTA"/>
    <property type="match status" value="1"/>
</dbReference>
<feature type="domain" description="Disease resistance R13L4/SHOC-2-like LRR" evidence="14">
    <location>
        <begin position="321"/>
        <end position="538"/>
    </location>
</feature>
<evidence type="ECO:0000256" key="8">
    <source>
        <dbReference type="ARBA" id="ARBA00022989"/>
    </source>
</evidence>
<dbReference type="PROSITE" id="PS51450">
    <property type="entry name" value="LRR"/>
    <property type="match status" value="2"/>
</dbReference>
<dbReference type="Gene3D" id="3.80.10.10">
    <property type="entry name" value="Ribonuclease Inhibitor"/>
    <property type="match status" value="6"/>
</dbReference>
<dbReference type="Pfam" id="PF08263">
    <property type="entry name" value="LRRNT_2"/>
    <property type="match status" value="1"/>
</dbReference>
<sequence>MRITLVSFLSFILCYYCIYISIQISVASAKCLVDQQSLLLQLKNNLTFKPQSSTKLKQWNQSTACCSWSGVTCDKEGHVIGLDLSKESITGGFDNSSSLFSLRHLQKLNLAANNFNSSIPSVFSKLENLTYLNLSDARFVGQIPIEISQLKRLVTLDISIHYYSPGREPKLENPNLQSLVQNLISIRQLYLDGVNITAQGHEWSNALLFLPDLQELSMSNCYLSGPLDSSLSRLANLSIIILDGNNFSSPVPETFANFKNLTTLGLQSCTLTGKFPQKIFHIRKLSVINLSYNANLHGFFPNFPLGGSLLSIIVTGTSFSGELPRSIGNLRHLSELDLSNCQFNGTLPNSLSNLTQLSHLDISFNNFTGLMPSFGMAKKLTHLHLSQNGLSGAIPSSSHFEGLQNLVSIDLNNNSISGSIPSSLFTLPSLQEIQLSFNRFSKIDELSTNVSYSVLNTIDLSNNYLSGTLPTSFFQLSSVSVLDLSNNKFDGSLQLDKLLELISLTTLDLSYNNLSFNSTKFTTYVPSSFPIISSLKLASCNLNTFPGFLRNKSTLTILDLSHNKIQGIVPNWIWKLQNLGSLNISHNFLTNLEGPLQNVTSNLIILDMHNNQLVGSIPVFSKYAAYLDYSMNKFSSVIPQDIGNYLSITYVLSVSNNTIHGSIPKSLCNASNLQVLDLSNNNISGEIPSCLITMTNILHVLNMRKNNIIGSIPDLFPASCALTTLSLQENLLHGQIPKSLVHCSTLKVFDIGTNEIHGGFPCFLNNIPALRVLILRNNNFRGSIGCSQANKPWKMIQIVDIAFNNFSGKIPKLFFTSWDKMMHDDEDHTISHFIYTKDSVYYQDNVIVSNKGQQMELVKILTIFTSIDFSSNHFEGPIPKVLMDFKELHVLNFSNNGLSGEIPSSIGNLKQLESLDLSNNSLAGEIPVQLASLSFLSYLNLSFNHLAGKIPTGTQLQSFQPSSFEGNYGLYGPPLIKKSDDKEKGLHSQPTCRGISCSIDWSFLSMEIGSVFGLGIFIGPLMFWKQWR</sequence>
<dbReference type="PANTHER" id="PTHR48061">
    <property type="entry name" value="LEUCINE-RICH REPEAT RECEPTOR PROTEIN KINASE EMS1-LIKE-RELATED"/>
    <property type="match status" value="1"/>
</dbReference>